<evidence type="ECO:0000256" key="4">
    <source>
        <dbReference type="ARBA" id="ARBA00023136"/>
    </source>
</evidence>
<dbReference type="EMBL" id="MU032347">
    <property type="protein sequence ID" value="KAF3766010.1"/>
    <property type="molecule type" value="Genomic_DNA"/>
</dbReference>
<comment type="subcellular location">
    <subcellularLocation>
        <location evidence="1">Membrane</location>
        <topology evidence="1">Multi-pass membrane protein</topology>
    </subcellularLocation>
</comment>
<dbReference type="GO" id="GO:0016020">
    <property type="term" value="C:membrane"/>
    <property type="evidence" value="ECO:0007669"/>
    <property type="project" value="UniProtKB-SubCell"/>
</dbReference>
<protein>
    <submittedName>
        <fullName evidence="5">DUF726-domain-containing protein</fullName>
    </submittedName>
</protein>
<keyword evidence="4" id="KW-0472">Membrane</keyword>
<gene>
    <name evidence="5" type="ORF">M406DRAFT_227672</name>
</gene>
<keyword evidence="3" id="KW-1133">Transmembrane helix</keyword>
<evidence type="ECO:0000256" key="1">
    <source>
        <dbReference type="ARBA" id="ARBA00004141"/>
    </source>
</evidence>
<feature type="non-terminal residue" evidence="5">
    <location>
        <position position="495"/>
    </location>
</feature>
<evidence type="ECO:0000256" key="2">
    <source>
        <dbReference type="ARBA" id="ARBA00022692"/>
    </source>
</evidence>
<dbReference type="RefSeq" id="XP_040776971.1">
    <property type="nucleotide sequence ID" value="XM_040915779.1"/>
</dbReference>
<organism evidence="5 6">
    <name type="scientific">Cryphonectria parasitica (strain ATCC 38755 / EP155)</name>
    <dbReference type="NCBI Taxonomy" id="660469"/>
    <lineage>
        <taxon>Eukaryota</taxon>
        <taxon>Fungi</taxon>
        <taxon>Dikarya</taxon>
        <taxon>Ascomycota</taxon>
        <taxon>Pezizomycotina</taxon>
        <taxon>Sordariomycetes</taxon>
        <taxon>Sordariomycetidae</taxon>
        <taxon>Diaporthales</taxon>
        <taxon>Cryphonectriaceae</taxon>
        <taxon>Cryphonectria-Endothia species complex</taxon>
        <taxon>Cryphonectria</taxon>
    </lineage>
</organism>
<sequence>LKEEATQYFNKWRNTFNKRLNDLIVPGQPAAYAGPSRQGQGGPRIAYPVDMNMIRRFQPVETTLHSLTVDKRRLLTHAIILMTLSTEHYISYSRLYLLYLASSLHIPAWVLIEEENRVAGGLGKIYKTLWAQQAQEARPSKEHKKKWRPSINPVQVGKTLLAAGLGMIEAAQGMPTLSLPPTPVAHLMGPLGDCETAVGMFFGVNPNRTRVLTFESLTSVVQDGAIIPLHSADMSKLVDPKAIAPEDRRMRLVFCVSGFLMDKDDITTPWKCLGHHNEVLAISWEVDVLEKVGAALDTLLKSKAWPVSVEAMGGKPAMTMLRQQTWPGALMRVSKIVDNAWVMALTKCSKLQQILSDAMIGHIHGERGVTLIGYGLGARAIYLCLSHLMERRLYGMVDSVVLMGAPIAGDAGTWSALKAVVSGRLVNVYSPTDYMLAFASRQTAYHFGVAGLQQIQGVGGVENHDVSDILGAHVHYTSLVPTILRRIGWDDLKDD</sequence>
<keyword evidence="6" id="KW-1185">Reference proteome</keyword>
<dbReference type="OrthoDB" id="277931at2759"/>
<accession>A0A9P5CQG3</accession>
<dbReference type="Pfam" id="PF05277">
    <property type="entry name" value="DUF726"/>
    <property type="match status" value="1"/>
</dbReference>
<dbReference type="GeneID" id="63832908"/>
<dbReference type="Proteomes" id="UP000803844">
    <property type="component" value="Unassembled WGS sequence"/>
</dbReference>
<evidence type="ECO:0000313" key="6">
    <source>
        <dbReference type="Proteomes" id="UP000803844"/>
    </source>
</evidence>
<dbReference type="PANTHER" id="PTHR17920:SF22">
    <property type="entry name" value="DUF726 DOMAIN PROTEIN (AFU_ORTHOLOGUE AFUA_2G12860)"/>
    <property type="match status" value="1"/>
</dbReference>
<name>A0A9P5CQG3_CRYP1</name>
<comment type="caution">
    <text evidence="5">The sequence shown here is derived from an EMBL/GenBank/DDBJ whole genome shotgun (WGS) entry which is preliminary data.</text>
</comment>
<keyword evidence="2" id="KW-0812">Transmembrane</keyword>
<feature type="non-terminal residue" evidence="5">
    <location>
        <position position="1"/>
    </location>
</feature>
<dbReference type="InterPro" id="IPR007941">
    <property type="entry name" value="DUF726"/>
</dbReference>
<dbReference type="AlphaFoldDB" id="A0A9P5CQG3"/>
<dbReference type="PANTHER" id="PTHR17920">
    <property type="entry name" value="TRANSMEMBRANE AND COILED-COIL DOMAIN-CONTAINING PROTEIN 4 TMCO4"/>
    <property type="match status" value="1"/>
</dbReference>
<evidence type="ECO:0000256" key="3">
    <source>
        <dbReference type="ARBA" id="ARBA00022989"/>
    </source>
</evidence>
<proteinExistence type="predicted"/>
<evidence type="ECO:0000313" key="5">
    <source>
        <dbReference type="EMBL" id="KAF3766010.1"/>
    </source>
</evidence>
<reference evidence="5" key="1">
    <citation type="journal article" date="2020" name="Phytopathology">
        <title>Genome sequence of the chestnut blight fungus Cryphonectria parasitica EP155: A fundamental resource for an archetypical invasive plant pathogen.</title>
        <authorList>
            <person name="Crouch J.A."/>
            <person name="Dawe A."/>
            <person name="Aerts A."/>
            <person name="Barry K."/>
            <person name="Churchill A.C.L."/>
            <person name="Grimwood J."/>
            <person name="Hillman B."/>
            <person name="Milgroom M.G."/>
            <person name="Pangilinan J."/>
            <person name="Smith M."/>
            <person name="Salamov A."/>
            <person name="Schmutz J."/>
            <person name="Yadav J."/>
            <person name="Grigoriev I.V."/>
            <person name="Nuss D."/>
        </authorList>
    </citation>
    <scope>NUCLEOTIDE SEQUENCE</scope>
    <source>
        <strain evidence="5">EP155</strain>
    </source>
</reference>